<comment type="similarity">
    <text evidence="2">Belongs to the GSP N family.</text>
</comment>
<evidence type="ECO:0000256" key="7">
    <source>
        <dbReference type="ARBA" id="ARBA00022692"/>
    </source>
</evidence>
<comment type="caution">
    <text evidence="12">The sequence shown here is derived from an EMBL/GenBank/DDBJ whole genome shotgun (WGS) entry which is preliminary data.</text>
</comment>
<evidence type="ECO:0000256" key="5">
    <source>
        <dbReference type="ARBA" id="ARBA00022475"/>
    </source>
</evidence>
<evidence type="ECO:0000313" key="13">
    <source>
        <dbReference type="Proteomes" id="UP001595692"/>
    </source>
</evidence>
<evidence type="ECO:0000256" key="8">
    <source>
        <dbReference type="ARBA" id="ARBA00022927"/>
    </source>
</evidence>
<evidence type="ECO:0000256" key="1">
    <source>
        <dbReference type="ARBA" id="ARBA00004533"/>
    </source>
</evidence>
<keyword evidence="9" id="KW-0472">Membrane</keyword>
<sequence length="250" mass="27192">MKKKIVIALAGLCCYLLFLLAQAPAARVLPWVTLPPGLLVSGVSGSLWHGQIEQLSWRNLVLNKLEWRIPLTSVLLADPVIELTLHDRYTLSGSAELGWQGGPRVRDVALKADADWLLSQSPLPLPVTASGSMQLTLAVARLTLQGECQELTGRLQWMPAEVTTPMGALQVGQAQADLSCEKGALVAKLQQTSQHFSLVGRGELDAKRNYRFEGKLTPGADMPPAFAQNLNFVGQRDSQGAIRLNYAGRF</sequence>
<evidence type="ECO:0000256" key="9">
    <source>
        <dbReference type="ARBA" id="ARBA00023136"/>
    </source>
</evidence>
<evidence type="ECO:0000256" key="2">
    <source>
        <dbReference type="ARBA" id="ARBA00007208"/>
    </source>
</evidence>
<keyword evidence="5" id="KW-1003">Cell membrane</keyword>
<protein>
    <recommendedName>
        <fullName evidence="3">Type II secretion system protein N</fullName>
    </recommendedName>
    <alternativeName>
        <fullName evidence="10">General secretion pathway protein N</fullName>
    </alternativeName>
</protein>
<dbReference type="Pfam" id="PF01203">
    <property type="entry name" value="T2SSN"/>
    <property type="match status" value="1"/>
</dbReference>
<evidence type="ECO:0000313" key="12">
    <source>
        <dbReference type="EMBL" id="MFC3912603.1"/>
    </source>
</evidence>
<reference evidence="13" key="1">
    <citation type="journal article" date="2019" name="Int. J. Syst. Evol. Microbiol.">
        <title>The Global Catalogue of Microorganisms (GCM) 10K type strain sequencing project: providing services to taxonomists for standard genome sequencing and annotation.</title>
        <authorList>
            <consortium name="The Broad Institute Genomics Platform"/>
            <consortium name="The Broad Institute Genome Sequencing Center for Infectious Disease"/>
            <person name="Wu L."/>
            <person name="Ma J."/>
        </authorList>
    </citation>
    <scope>NUCLEOTIDE SEQUENCE [LARGE SCALE GENOMIC DNA]</scope>
    <source>
        <strain evidence="13">CCUG 54939</strain>
    </source>
</reference>
<evidence type="ECO:0000256" key="10">
    <source>
        <dbReference type="ARBA" id="ARBA00030772"/>
    </source>
</evidence>
<evidence type="ECO:0000256" key="4">
    <source>
        <dbReference type="ARBA" id="ARBA00022448"/>
    </source>
</evidence>
<evidence type="ECO:0000256" key="6">
    <source>
        <dbReference type="ARBA" id="ARBA00022519"/>
    </source>
</evidence>
<keyword evidence="8" id="KW-0653">Protein transport</keyword>
<keyword evidence="6" id="KW-0997">Cell inner membrane</keyword>
<keyword evidence="11" id="KW-0732">Signal</keyword>
<keyword evidence="13" id="KW-1185">Reference proteome</keyword>
<evidence type="ECO:0000256" key="11">
    <source>
        <dbReference type="SAM" id="SignalP"/>
    </source>
</evidence>
<dbReference type="Proteomes" id="UP001595692">
    <property type="component" value="Unassembled WGS sequence"/>
</dbReference>
<feature type="signal peptide" evidence="11">
    <location>
        <begin position="1"/>
        <end position="23"/>
    </location>
</feature>
<keyword evidence="4" id="KW-0813">Transport</keyword>
<dbReference type="InterPro" id="IPR022792">
    <property type="entry name" value="T2SS_protein-GspN"/>
</dbReference>
<dbReference type="RefSeq" id="WP_377150741.1">
    <property type="nucleotide sequence ID" value="NZ_JBHSAF010000002.1"/>
</dbReference>
<dbReference type="EMBL" id="JBHSAF010000002">
    <property type="protein sequence ID" value="MFC3912603.1"/>
    <property type="molecule type" value="Genomic_DNA"/>
</dbReference>
<organism evidence="12 13">
    <name type="scientific">Pseudaeromonas sharmana</name>
    <dbReference type="NCBI Taxonomy" id="328412"/>
    <lineage>
        <taxon>Bacteria</taxon>
        <taxon>Pseudomonadati</taxon>
        <taxon>Pseudomonadota</taxon>
        <taxon>Gammaproteobacteria</taxon>
        <taxon>Aeromonadales</taxon>
        <taxon>Aeromonadaceae</taxon>
        <taxon>Pseudaeromonas</taxon>
    </lineage>
</organism>
<proteinExistence type="inferred from homology"/>
<keyword evidence="7" id="KW-0812">Transmembrane</keyword>
<evidence type="ECO:0000256" key="3">
    <source>
        <dbReference type="ARBA" id="ARBA00021563"/>
    </source>
</evidence>
<accession>A0ABV8CKF7</accession>
<feature type="chain" id="PRO_5046870756" description="Type II secretion system protein N" evidence="11">
    <location>
        <begin position="24"/>
        <end position="250"/>
    </location>
</feature>
<gene>
    <name evidence="12" type="ORF">ACFOSS_03845</name>
</gene>
<name>A0ABV8CKF7_9GAMM</name>
<comment type="subcellular location">
    <subcellularLocation>
        <location evidence="1">Cell inner membrane</location>
    </subcellularLocation>
</comment>